<proteinExistence type="predicted"/>
<dbReference type="AlphaFoldDB" id="A0A5R2AT50"/>
<organism evidence="1 2">
    <name type="scientific">Leptospira langatensis</name>
    <dbReference type="NCBI Taxonomy" id="2484983"/>
    <lineage>
        <taxon>Bacteria</taxon>
        <taxon>Pseudomonadati</taxon>
        <taxon>Spirochaetota</taxon>
        <taxon>Spirochaetia</taxon>
        <taxon>Leptospirales</taxon>
        <taxon>Leptospiraceae</taxon>
        <taxon>Leptospira</taxon>
    </lineage>
</organism>
<accession>A0A5R2AT50</accession>
<evidence type="ECO:0000313" key="2">
    <source>
        <dbReference type="Proteomes" id="UP000297946"/>
    </source>
</evidence>
<dbReference type="Proteomes" id="UP000297946">
    <property type="component" value="Unassembled WGS sequence"/>
</dbReference>
<dbReference type="RefSeq" id="WP_135698399.1">
    <property type="nucleotide sequence ID" value="NZ_RQER01000008.1"/>
</dbReference>
<protein>
    <submittedName>
        <fullName evidence="1">Uncharacterized protein</fullName>
    </submittedName>
</protein>
<evidence type="ECO:0000313" key="1">
    <source>
        <dbReference type="EMBL" id="TGJ99893.1"/>
    </source>
</evidence>
<reference evidence="1 2" key="1">
    <citation type="journal article" date="2019" name="PLoS Negl. Trop. Dis.">
        <title>Revisiting the worldwide diversity of Leptospira species in the environment.</title>
        <authorList>
            <person name="Vincent A.T."/>
            <person name="Schiettekatte O."/>
            <person name="Bourhy P."/>
            <person name="Veyrier F.J."/>
            <person name="Picardeau M."/>
        </authorList>
    </citation>
    <scope>NUCLEOTIDE SEQUENCE [LARGE SCALE GENOMIC DNA]</scope>
    <source>
        <strain evidence="1 2">SSW18</strain>
    </source>
</reference>
<comment type="caution">
    <text evidence="1">The sequence shown here is derived from an EMBL/GenBank/DDBJ whole genome shotgun (WGS) entry which is preliminary data.</text>
</comment>
<dbReference type="EMBL" id="RQER01000008">
    <property type="protein sequence ID" value="TGJ99893.1"/>
    <property type="molecule type" value="Genomic_DNA"/>
</dbReference>
<gene>
    <name evidence="1" type="ORF">EHO57_14135</name>
</gene>
<sequence length="125" mass="14585">MEINRLNHHSGQPALRAPKALWYLVLAKEKDDVWKLVDRDKNLDGAYALCIYWKLRKRSSEVYVRLGHDLERGTLFTQKEVESLALPCFSLEIRYHSRSNEIDLDVLDGVSDDDTPVELKMQERV</sequence>
<name>A0A5R2AT50_9LEPT</name>